<dbReference type="SMART" id="SM00185">
    <property type="entry name" value="ARM"/>
    <property type="match status" value="3"/>
</dbReference>
<evidence type="ECO:0000313" key="14">
    <source>
        <dbReference type="Proteomes" id="UP000678393"/>
    </source>
</evidence>
<evidence type="ECO:0000256" key="6">
    <source>
        <dbReference type="ARBA" id="ARBA00022729"/>
    </source>
</evidence>
<keyword evidence="12" id="KW-0472">Membrane</keyword>
<dbReference type="AlphaFoldDB" id="A0A8S3Z4J3"/>
<evidence type="ECO:0000256" key="10">
    <source>
        <dbReference type="ARBA" id="ARBA00023180"/>
    </source>
</evidence>
<keyword evidence="5" id="KW-0813">Transport</keyword>
<evidence type="ECO:0000256" key="9">
    <source>
        <dbReference type="ARBA" id="ARBA00023010"/>
    </source>
</evidence>
<evidence type="ECO:0000256" key="12">
    <source>
        <dbReference type="SAM" id="Phobius"/>
    </source>
</evidence>
<protein>
    <recommendedName>
        <fullName evidence="4">Nucleotide exchange factor SIL1</fullName>
    </recommendedName>
</protein>
<comment type="subcellular location">
    <subcellularLocation>
        <location evidence="1">Endoplasmic reticulum lumen</location>
    </subcellularLocation>
</comment>
<keyword evidence="6" id="KW-0732">Signal</keyword>
<accession>A0A8S3Z4J3</accession>
<name>A0A8S3Z4J3_9EUPU</name>
<evidence type="ECO:0000256" key="8">
    <source>
        <dbReference type="ARBA" id="ARBA00022927"/>
    </source>
</evidence>
<keyword evidence="7" id="KW-0256">Endoplasmic reticulum</keyword>
<evidence type="ECO:0000256" key="2">
    <source>
        <dbReference type="ARBA" id="ARBA00010588"/>
    </source>
</evidence>
<keyword evidence="11" id="KW-0175">Coiled coil</keyword>
<evidence type="ECO:0000256" key="1">
    <source>
        <dbReference type="ARBA" id="ARBA00004319"/>
    </source>
</evidence>
<evidence type="ECO:0000256" key="3">
    <source>
        <dbReference type="ARBA" id="ARBA00011799"/>
    </source>
</evidence>
<dbReference type="InterPro" id="IPR011989">
    <property type="entry name" value="ARM-like"/>
</dbReference>
<keyword evidence="9" id="KW-0811">Translocation</keyword>
<dbReference type="GO" id="GO:0015031">
    <property type="term" value="P:protein transport"/>
    <property type="evidence" value="ECO:0007669"/>
    <property type="project" value="UniProtKB-KW"/>
</dbReference>
<dbReference type="Gene3D" id="1.25.10.10">
    <property type="entry name" value="Leucine-rich Repeat Variant"/>
    <property type="match status" value="1"/>
</dbReference>
<dbReference type="PANTHER" id="PTHR19316:SF35">
    <property type="entry name" value="NUCLEOTIDE EXCHANGE FACTOR SIL1"/>
    <property type="match status" value="1"/>
</dbReference>
<keyword evidence="10" id="KW-0325">Glycoprotein</keyword>
<comment type="subunit">
    <text evidence="3">Interacts with KAR2.</text>
</comment>
<dbReference type="GO" id="GO:0005788">
    <property type="term" value="C:endoplasmic reticulum lumen"/>
    <property type="evidence" value="ECO:0007669"/>
    <property type="project" value="UniProtKB-SubCell"/>
</dbReference>
<feature type="coiled-coil region" evidence="11">
    <location>
        <begin position="178"/>
        <end position="212"/>
    </location>
</feature>
<evidence type="ECO:0000256" key="4">
    <source>
        <dbReference type="ARBA" id="ARBA00015352"/>
    </source>
</evidence>
<evidence type="ECO:0000256" key="7">
    <source>
        <dbReference type="ARBA" id="ARBA00022824"/>
    </source>
</evidence>
<organism evidence="13 14">
    <name type="scientific">Candidula unifasciata</name>
    <dbReference type="NCBI Taxonomy" id="100452"/>
    <lineage>
        <taxon>Eukaryota</taxon>
        <taxon>Metazoa</taxon>
        <taxon>Spiralia</taxon>
        <taxon>Lophotrochozoa</taxon>
        <taxon>Mollusca</taxon>
        <taxon>Gastropoda</taxon>
        <taxon>Heterobranchia</taxon>
        <taxon>Euthyneura</taxon>
        <taxon>Panpulmonata</taxon>
        <taxon>Eupulmonata</taxon>
        <taxon>Stylommatophora</taxon>
        <taxon>Helicina</taxon>
        <taxon>Helicoidea</taxon>
        <taxon>Geomitridae</taxon>
        <taxon>Candidula</taxon>
    </lineage>
</organism>
<evidence type="ECO:0000256" key="5">
    <source>
        <dbReference type="ARBA" id="ARBA00022448"/>
    </source>
</evidence>
<keyword evidence="8" id="KW-0653">Protein transport</keyword>
<keyword evidence="12" id="KW-0812">Transmembrane</keyword>
<evidence type="ECO:0000256" key="11">
    <source>
        <dbReference type="SAM" id="Coils"/>
    </source>
</evidence>
<feature type="transmembrane region" description="Helical" evidence="12">
    <location>
        <begin position="7"/>
        <end position="27"/>
    </location>
</feature>
<gene>
    <name evidence="13" type="ORF">CUNI_LOCUS8766</name>
</gene>
<proteinExistence type="inferred from homology"/>
<dbReference type="InterPro" id="IPR016024">
    <property type="entry name" value="ARM-type_fold"/>
</dbReference>
<sequence>MSIILRSIQVAHIMGVFIIASVFLYNLNVRSESPPADTQNADSKPGSSGALSVVAYSEEDGDEEDGIITIEGNGSDDDEIDETLELFEPTDEWKAVKKGQKIPPGLHVRMNLQTGDKEAKLMKQTEGKNMERWDAGEKIGIINTEKKRYTRDELKRALKDFKYKADIELPDKEHEEEVKQKFRSMEELKKIMEELNLNMKTEGQIVTELESELKQKDIAHDRLKLVLVDLEYYLHQIDNAKIFCDLGGMKTLIRLMNSTEEDIREAATHTVGAALQSNPKVQVAAVDTGVLQQLLKMVSVDSSALVRKRALFALSTLLRQFPYAQKKFLQLGGLSALNQLFVESKDENLKIRIVTLLTDMLHEYDHNVNQATLEDNVQAQRTLQYKEVPLRENLHKNGWCGLTASLLHSASGHDSVEKIVSAMLALASTCKEEFSLTRPKLQALLADYQKLAQEEHQEGSGDVFSAIYSAIQKLIAEVLRDDL</sequence>
<dbReference type="InterPro" id="IPR000225">
    <property type="entry name" value="Armadillo"/>
</dbReference>
<reference evidence="13" key="1">
    <citation type="submission" date="2021-04" db="EMBL/GenBank/DDBJ databases">
        <authorList>
            <consortium name="Molecular Ecology Group"/>
        </authorList>
    </citation>
    <scope>NUCLEOTIDE SEQUENCE</scope>
</reference>
<dbReference type="Pfam" id="PF16782">
    <property type="entry name" value="SIL1"/>
    <property type="match status" value="1"/>
</dbReference>
<dbReference type="InterPro" id="IPR031884">
    <property type="entry name" value="Sil1_fungi"/>
</dbReference>
<dbReference type="GO" id="GO:0000774">
    <property type="term" value="F:adenyl-nucleotide exchange factor activity"/>
    <property type="evidence" value="ECO:0007669"/>
    <property type="project" value="InterPro"/>
</dbReference>
<keyword evidence="14" id="KW-1185">Reference proteome</keyword>
<keyword evidence="12" id="KW-1133">Transmembrane helix</keyword>
<dbReference type="EMBL" id="CAJHNH020001469">
    <property type="protein sequence ID" value="CAG5123208.1"/>
    <property type="molecule type" value="Genomic_DNA"/>
</dbReference>
<dbReference type="PANTHER" id="PTHR19316">
    <property type="entry name" value="PROTEIN FOLDING REGULATOR"/>
    <property type="match status" value="1"/>
</dbReference>
<comment type="caution">
    <text evidence="13">The sequence shown here is derived from an EMBL/GenBank/DDBJ whole genome shotgun (WGS) entry which is preliminary data.</text>
</comment>
<evidence type="ECO:0000313" key="13">
    <source>
        <dbReference type="EMBL" id="CAG5123208.1"/>
    </source>
</evidence>
<dbReference type="SUPFAM" id="SSF48371">
    <property type="entry name" value="ARM repeat"/>
    <property type="match status" value="1"/>
</dbReference>
<dbReference type="OrthoDB" id="448649at2759"/>
<dbReference type="Proteomes" id="UP000678393">
    <property type="component" value="Unassembled WGS sequence"/>
</dbReference>
<comment type="similarity">
    <text evidence="2">Belongs to the SIL1 family.</text>
</comment>
<dbReference type="InterPro" id="IPR050693">
    <property type="entry name" value="Hsp70_NEF-Inhibitors"/>
</dbReference>